<keyword evidence="8" id="KW-1185">Reference proteome</keyword>
<proteinExistence type="predicted"/>
<dbReference type="GO" id="GO:0008757">
    <property type="term" value="F:S-adenosylmethionine-dependent methyltransferase activity"/>
    <property type="evidence" value="ECO:0007669"/>
    <property type="project" value="UniProtKB-ARBA"/>
</dbReference>
<dbReference type="FunFam" id="1.10.10.10:FF:000357">
    <property type="entry name" value="Caffeic acid 3-O-methyltransferase"/>
    <property type="match status" value="1"/>
</dbReference>
<dbReference type="InterPro" id="IPR012967">
    <property type="entry name" value="COMT_dimerisation"/>
</dbReference>
<organism evidence="7 8">
    <name type="scientific">Acacia crassicarpa</name>
    <name type="common">northern wattle</name>
    <dbReference type="NCBI Taxonomy" id="499986"/>
    <lineage>
        <taxon>Eukaryota</taxon>
        <taxon>Viridiplantae</taxon>
        <taxon>Streptophyta</taxon>
        <taxon>Embryophyta</taxon>
        <taxon>Tracheophyta</taxon>
        <taxon>Spermatophyta</taxon>
        <taxon>Magnoliopsida</taxon>
        <taxon>eudicotyledons</taxon>
        <taxon>Gunneridae</taxon>
        <taxon>Pentapetalae</taxon>
        <taxon>rosids</taxon>
        <taxon>fabids</taxon>
        <taxon>Fabales</taxon>
        <taxon>Fabaceae</taxon>
        <taxon>Caesalpinioideae</taxon>
        <taxon>mimosoid clade</taxon>
        <taxon>Acacieae</taxon>
        <taxon>Acacia</taxon>
    </lineage>
</organism>
<evidence type="ECO:0000259" key="5">
    <source>
        <dbReference type="Pfam" id="PF00891"/>
    </source>
</evidence>
<dbReference type="InterPro" id="IPR016461">
    <property type="entry name" value="COMT-like"/>
</dbReference>
<reference evidence="7" key="1">
    <citation type="submission" date="2023-10" db="EMBL/GenBank/DDBJ databases">
        <title>Chromosome-level genome of the transformable northern wattle, Acacia crassicarpa.</title>
        <authorList>
            <person name="Massaro I."/>
            <person name="Sinha N.R."/>
            <person name="Poethig S."/>
            <person name="Leichty A.R."/>
        </authorList>
    </citation>
    <scope>NUCLEOTIDE SEQUENCE</scope>
    <source>
        <strain evidence="7">Acra3RX</strain>
        <tissue evidence="7">Leaf</tissue>
    </source>
</reference>
<evidence type="ECO:0000256" key="2">
    <source>
        <dbReference type="ARBA" id="ARBA00022679"/>
    </source>
</evidence>
<dbReference type="InterPro" id="IPR029063">
    <property type="entry name" value="SAM-dependent_MTases_sf"/>
</dbReference>
<keyword evidence="2" id="KW-0808">Transferase</keyword>
<dbReference type="PROSITE" id="PS51683">
    <property type="entry name" value="SAM_OMT_II"/>
    <property type="match status" value="1"/>
</dbReference>
<evidence type="ECO:0000256" key="1">
    <source>
        <dbReference type="ARBA" id="ARBA00022603"/>
    </source>
</evidence>
<dbReference type="Gene3D" id="3.40.50.150">
    <property type="entry name" value="Vaccinia Virus protein VP39"/>
    <property type="match status" value="1"/>
</dbReference>
<dbReference type="Proteomes" id="UP001293593">
    <property type="component" value="Unassembled WGS sequence"/>
</dbReference>
<feature type="active site" description="Proton acceptor" evidence="4">
    <location>
        <position position="271"/>
    </location>
</feature>
<dbReference type="GO" id="GO:0008171">
    <property type="term" value="F:O-methyltransferase activity"/>
    <property type="evidence" value="ECO:0007669"/>
    <property type="project" value="InterPro"/>
</dbReference>
<evidence type="ECO:0000256" key="3">
    <source>
        <dbReference type="ARBA" id="ARBA00022691"/>
    </source>
</evidence>
<dbReference type="PANTHER" id="PTHR11746">
    <property type="entry name" value="O-METHYLTRANSFERASE"/>
    <property type="match status" value="1"/>
</dbReference>
<comment type="caution">
    <text evidence="7">The sequence shown here is derived from an EMBL/GenBank/DDBJ whole genome shotgun (WGS) entry which is preliminary data.</text>
</comment>
<dbReference type="InterPro" id="IPR036390">
    <property type="entry name" value="WH_DNA-bd_sf"/>
</dbReference>
<dbReference type="SUPFAM" id="SSF46785">
    <property type="entry name" value="Winged helix' DNA-binding domain"/>
    <property type="match status" value="1"/>
</dbReference>
<feature type="domain" description="O-methyltransferase C-terminal" evidence="5">
    <location>
        <begin position="141"/>
        <end position="346"/>
    </location>
</feature>
<dbReference type="AlphaFoldDB" id="A0AAE1MZ23"/>
<protein>
    <submittedName>
        <fullName evidence="7">Uncharacterized protein</fullName>
    </submittedName>
</protein>
<evidence type="ECO:0000313" key="8">
    <source>
        <dbReference type="Proteomes" id="UP001293593"/>
    </source>
</evidence>
<dbReference type="Pfam" id="PF08100">
    <property type="entry name" value="Dimerisation"/>
    <property type="match status" value="1"/>
</dbReference>
<dbReference type="InterPro" id="IPR001077">
    <property type="entry name" value="COMT_C"/>
</dbReference>
<accession>A0AAE1MZ23</accession>
<dbReference type="GO" id="GO:0046983">
    <property type="term" value="F:protein dimerization activity"/>
    <property type="evidence" value="ECO:0007669"/>
    <property type="project" value="InterPro"/>
</dbReference>
<dbReference type="CDD" id="cd02440">
    <property type="entry name" value="AdoMet_MTases"/>
    <property type="match status" value="1"/>
</dbReference>
<dbReference type="Gene3D" id="1.10.10.10">
    <property type="entry name" value="Winged helix-like DNA-binding domain superfamily/Winged helix DNA-binding domain"/>
    <property type="match status" value="1"/>
</dbReference>
<sequence>MVGSDNSNNDNDDGCLDEALWLSCGQVYPAVLNAAIELNLFDIIGRGNPQGMSASEIASQLPTHDQHPDAPQRLDRILFLLASHSLLTWSKRIDEDVEEEEEVERLYSLSSTGRYLVADDDGASFASLSKLCCHPAFVSVWQNFKKVIEGDEEDLFKKVHGMSMFEYMETDATFKPLFHRAMADISAMHMRKILETYKGFEGILTLVDVAGGIGQSLKMITAKYPSIKGINFDLPQVIQHAPSYTGVTHLGGDMFKSVPEGDAIMIKATTHNWSDEKCVQVLKNCHKSLKEGGKVIIIDLIMPEIPKASDGDKYVTILDNVMFLQAGGKERTEKEFAHLCKSSGFSGYQIAASAFSALGVIEFYK</sequence>
<keyword evidence="1" id="KW-0489">Methyltransferase</keyword>
<keyword evidence="3" id="KW-0949">S-adenosyl-L-methionine</keyword>
<dbReference type="PIRSF" id="PIRSF005739">
    <property type="entry name" value="O-mtase"/>
    <property type="match status" value="1"/>
</dbReference>
<dbReference type="GO" id="GO:0032259">
    <property type="term" value="P:methylation"/>
    <property type="evidence" value="ECO:0007669"/>
    <property type="project" value="UniProtKB-KW"/>
</dbReference>
<name>A0AAE1MZ23_9FABA</name>
<dbReference type="EMBL" id="JAWXYG010000002">
    <property type="protein sequence ID" value="KAK4279760.1"/>
    <property type="molecule type" value="Genomic_DNA"/>
</dbReference>
<evidence type="ECO:0000313" key="7">
    <source>
        <dbReference type="EMBL" id="KAK4279760.1"/>
    </source>
</evidence>
<gene>
    <name evidence="7" type="ORF">QN277_011484</name>
</gene>
<evidence type="ECO:0000259" key="6">
    <source>
        <dbReference type="Pfam" id="PF08100"/>
    </source>
</evidence>
<dbReference type="InterPro" id="IPR036388">
    <property type="entry name" value="WH-like_DNA-bd_sf"/>
</dbReference>
<feature type="domain" description="O-methyltransferase dimerisation" evidence="6">
    <location>
        <begin position="23"/>
        <end position="118"/>
    </location>
</feature>
<dbReference type="Pfam" id="PF00891">
    <property type="entry name" value="Methyltransf_2"/>
    <property type="match status" value="1"/>
</dbReference>
<evidence type="ECO:0000256" key="4">
    <source>
        <dbReference type="PIRSR" id="PIRSR005739-1"/>
    </source>
</evidence>
<dbReference type="SUPFAM" id="SSF53335">
    <property type="entry name" value="S-adenosyl-L-methionine-dependent methyltransferases"/>
    <property type="match status" value="1"/>
</dbReference>